<feature type="domain" description="Fido" evidence="3">
    <location>
        <begin position="116"/>
        <end position="278"/>
    </location>
</feature>
<evidence type="ECO:0000256" key="1">
    <source>
        <dbReference type="PIRSR" id="PIRSR640198-1"/>
    </source>
</evidence>
<proteinExistence type="predicted"/>
<protein>
    <submittedName>
        <fullName evidence="4">Fic family protein</fullName>
    </submittedName>
</protein>
<organism evidence="4 5">
    <name type="scientific">Pontivivens nitratireducens</name>
    <dbReference type="NCBI Taxonomy" id="2758038"/>
    <lineage>
        <taxon>Bacteria</taxon>
        <taxon>Pseudomonadati</taxon>
        <taxon>Pseudomonadota</taxon>
        <taxon>Alphaproteobacteria</taxon>
        <taxon>Rhodobacterales</taxon>
        <taxon>Paracoccaceae</taxon>
        <taxon>Pontivivens</taxon>
    </lineage>
</organism>
<feature type="binding site" evidence="2">
    <location>
        <begin position="157"/>
        <end position="160"/>
    </location>
    <ligand>
        <name>ATP</name>
        <dbReference type="ChEBI" id="CHEBI:30616"/>
    </ligand>
</feature>
<geneLocation type="plasmid" evidence="4 5">
    <name>unnamed5</name>
</geneLocation>
<keyword evidence="4" id="KW-0614">Plasmid</keyword>
<dbReference type="Gene3D" id="1.10.3290.10">
    <property type="entry name" value="Fido-like domain"/>
    <property type="match status" value="1"/>
</dbReference>
<sequence>MTGWSVTSVEPLLPEEASRHRAALDDLVVELSAAAAGLRESLPQGLRAPLADAVRAMNCYYSNLIEGHDTHPHDIERALAADFSREPEQRDLQLEALAHIRVQKWVDSGGLRAHPMARESLCEIHARFCENLPESLLVLEDGTRIEGGALRTGHVRVGRHVAPEAEAVPRLLEHMQQRYAMLGRAGGILGLACAHHRLMWVHPFADLNGRVGRMVSHAWLRTAVGSAGLWSVSRGLARNEAEYKRRLMAADEPRHGGADGRGALSEQRLAEFARFFLETCLDQVRFMEGLMRPDQLRGRIEAWATQETAQGRLPAGAWPVLREALYTGEVARAALPGLLGVGERQARNVSAALVGAGALNAQSSRAPLRLTFSARLAGVWMPGLFP</sequence>
<dbReference type="InterPro" id="IPR003812">
    <property type="entry name" value="Fido"/>
</dbReference>
<dbReference type="RefSeq" id="WP_166195441.1">
    <property type="nucleotide sequence ID" value="NZ_CP049816.1"/>
</dbReference>
<dbReference type="Proteomes" id="UP000500791">
    <property type="component" value="Plasmid unnamed5"/>
</dbReference>
<keyword evidence="2" id="KW-0547">Nucleotide-binding</keyword>
<dbReference type="PANTHER" id="PTHR13504">
    <property type="entry name" value="FIDO DOMAIN-CONTAINING PROTEIN DDB_G0283145"/>
    <property type="match status" value="1"/>
</dbReference>
<feature type="active site" evidence="1">
    <location>
        <position position="202"/>
    </location>
</feature>
<dbReference type="InterPro" id="IPR036597">
    <property type="entry name" value="Fido-like_dom_sf"/>
</dbReference>
<evidence type="ECO:0000313" key="5">
    <source>
        <dbReference type="Proteomes" id="UP000500791"/>
    </source>
</evidence>
<feature type="binding site" evidence="2">
    <location>
        <begin position="206"/>
        <end position="213"/>
    </location>
    <ligand>
        <name>ATP</name>
        <dbReference type="ChEBI" id="CHEBI:30616"/>
    </ligand>
</feature>
<evidence type="ECO:0000256" key="2">
    <source>
        <dbReference type="PIRSR" id="PIRSR640198-2"/>
    </source>
</evidence>
<accession>A0A6G7VR33</accession>
<evidence type="ECO:0000313" key="4">
    <source>
        <dbReference type="EMBL" id="QIK42533.1"/>
    </source>
</evidence>
<dbReference type="PANTHER" id="PTHR13504:SF38">
    <property type="entry name" value="FIDO DOMAIN-CONTAINING PROTEIN"/>
    <property type="match status" value="1"/>
</dbReference>
<keyword evidence="5" id="KW-1185">Reference proteome</keyword>
<dbReference type="InterPro" id="IPR040198">
    <property type="entry name" value="Fido_containing"/>
</dbReference>
<dbReference type="SUPFAM" id="SSF140931">
    <property type="entry name" value="Fic-like"/>
    <property type="match status" value="1"/>
</dbReference>
<dbReference type="EMBL" id="CP049816">
    <property type="protein sequence ID" value="QIK42533.1"/>
    <property type="molecule type" value="Genomic_DNA"/>
</dbReference>
<dbReference type="Pfam" id="PF02661">
    <property type="entry name" value="Fic"/>
    <property type="match status" value="1"/>
</dbReference>
<evidence type="ECO:0000259" key="3">
    <source>
        <dbReference type="PROSITE" id="PS51459"/>
    </source>
</evidence>
<keyword evidence="2" id="KW-0067">ATP-binding</keyword>
<gene>
    <name evidence="4" type="ORF">G8E03_16930</name>
</gene>
<dbReference type="KEGG" id="mon:G8E03_16930"/>
<dbReference type="AlphaFoldDB" id="A0A6G7VR33"/>
<reference evidence="4 5" key="1">
    <citation type="submission" date="2020-03" db="EMBL/GenBank/DDBJ databases">
        <title>Complete genome sequence of Monaibacterium sp. ALG8 with diverse plasmids.</title>
        <authorList>
            <person name="Sun C."/>
        </authorList>
    </citation>
    <scope>NUCLEOTIDE SEQUENCE [LARGE SCALE GENOMIC DNA]</scope>
    <source>
        <strain evidence="4 5">ALG8</strain>
        <plasmid evidence="4 5">unnamed5</plasmid>
    </source>
</reference>
<name>A0A6G7VR33_9RHOB</name>
<dbReference type="GO" id="GO:0005524">
    <property type="term" value="F:ATP binding"/>
    <property type="evidence" value="ECO:0007669"/>
    <property type="project" value="UniProtKB-KW"/>
</dbReference>
<dbReference type="PROSITE" id="PS51459">
    <property type="entry name" value="FIDO"/>
    <property type="match status" value="1"/>
</dbReference>